<keyword evidence="7" id="KW-1185">Reference proteome</keyword>
<dbReference type="InterPro" id="IPR050389">
    <property type="entry name" value="LysR-type_TF"/>
</dbReference>
<evidence type="ECO:0000259" key="5">
    <source>
        <dbReference type="PROSITE" id="PS50931"/>
    </source>
</evidence>
<gene>
    <name evidence="6" type="ORF">MJO52_08230</name>
</gene>
<dbReference type="InterPro" id="IPR011991">
    <property type="entry name" value="ArsR-like_HTH"/>
</dbReference>
<dbReference type="InterPro" id="IPR036390">
    <property type="entry name" value="WH_DNA-bd_sf"/>
</dbReference>
<dbReference type="Proteomes" id="UP001055658">
    <property type="component" value="Chromosome"/>
</dbReference>
<dbReference type="InterPro" id="IPR036388">
    <property type="entry name" value="WH-like_DNA-bd_sf"/>
</dbReference>
<dbReference type="EMBL" id="CP092418">
    <property type="protein sequence ID" value="USD23109.1"/>
    <property type="molecule type" value="Genomic_DNA"/>
</dbReference>
<evidence type="ECO:0000313" key="7">
    <source>
        <dbReference type="Proteomes" id="UP001055658"/>
    </source>
</evidence>
<evidence type="ECO:0000256" key="4">
    <source>
        <dbReference type="ARBA" id="ARBA00023163"/>
    </source>
</evidence>
<sequence>MNQINRLEVKQLRIFQALISERSVSRVASQIGLTQQAVSEHLKKLRDIFSDELFLRKSNGLIPTPTAINLGEKVDAILQGLDKLLEPSVFDPAKIAQTYTIAATDYSQQVVLPSLLPKLRALAPNLKVVIRDIATDRLEKLMSEAKVDLIVADSDVNSELYSSITLFTDYYVCVTAKSSPLTKKKLSLEEIASEPHLMASPLKSGASGIIDGWFAKHRLRRNVVMSTPCFTTVPQYLKKTDMLAFLPNRVASDSNLAILNLKNKPIEFDVIAAWHPRSDHDALHNWVVNLLRESA</sequence>
<dbReference type="Pfam" id="PF03466">
    <property type="entry name" value="LysR_substrate"/>
    <property type="match status" value="1"/>
</dbReference>
<protein>
    <submittedName>
        <fullName evidence="6">LysR family transcriptional regulator</fullName>
    </submittedName>
</protein>
<dbReference type="SUPFAM" id="SSF46785">
    <property type="entry name" value="Winged helix' DNA-binding domain"/>
    <property type="match status" value="1"/>
</dbReference>
<dbReference type="InterPro" id="IPR005119">
    <property type="entry name" value="LysR_subst-bd"/>
</dbReference>
<reference evidence="6" key="1">
    <citation type="submission" date="2022-02" db="EMBL/GenBank/DDBJ databases">
        <title>Coral-associated bacteria.</title>
        <authorList>
            <person name="Tang K."/>
            <person name="Wang X."/>
        </authorList>
    </citation>
    <scope>NUCLEOTIDE SEQUENCE</scope>
    <source>
        <strain evidence="6">SCSIO 43006</strain>
    </source>
</reference>
<keyword evidence="3" id="KW-0238">DNA-binding</keyword>
<dbReference type="SUPFAM" id="SSF53850">
    <property type="entry name" value="Periplasmic binding protein-like II"/>
    <property type="match status" value="1"/>
</dbReference>
<dbReference type="InterPro" id="IPR000847">
    <property type="entry name" value="LysR_HTH_N"/>
</dbReference>
<evidence type="ECO:0000256" key="1">
    <source>
        <dbReference type="ARBA" id="ARBA00009437"/>
    </source>
</evidence>
<dbReference type="Gene3D" id="3.40.190.10">
    <property type="entry name" value="Periplasmic binding protein-like II"/>
    <property type="match status" value="2"/>
</dbReference>
<comment type="similarity">
    <text evidence="1">Belongs to the LysR transcriptional regulatory family.</text>
</comment>
<dbReference type="PANTHER" id="PTHR30118:SF6">
    <property type="entry name" value="HTH-TYPE TRANSCRIPTIONAL REGULATOR LEUO"/>
    <property type="match status" value="1"/>
</dbReference>
<proteinExistence type="inferred from homology"/>
<evidence type="ECO:0000256" key="3">
    <source>
        <dbReference type="ARBA" id="ARBA00023125"/>
    </source>
</evidence>
<keyword evidence="2" id="KW-0805">Transcription regulation</keyword>
<dbReference type="CDD" id="cd00090">
    <property type="entry name" value="HTH_ARSR"/>
    <property type="match status" value="1"/>
</dbReference>
<accession>A0ABY4VMN1</accession>
<feature type="domain" description="HTH lysR-type" evidence="5">
    <location>
        <begin position="7"/>
        <end position="64"/>
    </location>
</feature>
<keyword evidence="4" id="KW-0804">Transcription</keyword>
<evidence type="ECO:0000313" key="6">
    <source>
        <dbReference type="EMBL" id="USD23109.1"/>
    </source>
</evidence>
<dbReference type="PROSITE" id="PS50931">
    <property type="entry name" value="HTH_LYSR"/>
    <property type="match status" value="1"/>
</dbReference>
<evidence type="ECO:0000256" key="2">
    <source>
        <dbReference type="ARBA" id="ARBA00023015"/>
    </source>
</evidence>
<dbReference type="Pfam" id="PF00126">
    <property type="entry name" value="HTH_1"/>
    <property type="match status" value="1"/>
</dbReference>
<dbReference type="Gene3D" id="1.10.10.10">
    <property type="entry name" value="Winged helix-like DNA-binding domain superfamily/Winged helix DNA-binding domain"/>
    <property type="match status" value="1"/>
</dbReference>
<name>A0ABY4VMN1_9GAMM</name>
<dbReference type="RefSeq" id="WP_252085460.1">
    <property type="nucleotide sequence ID" value="NZ_CP092418.1"/>
</dbReference>
<organism evidence="6 7">
    <name type="scientific">Microbulbifer variabilis</name>
    <dbReference type="NCBI Taxonomy" id="266805"/>
    <lineage>
        <taxon>Bacteria</taxon>
        <taxon>Pseudomonadati</taxon>
        <taxon>Pseudomonadota</taxon>
        <taxon>Gammaproteobacteria</taxon>
        <taxon>Cellvibrionales</taxon>
        <taxon>Microbulbiferaceae</taxon>
        <taxon>Microbulbifer</taxon>
    </lineage>
</organism>
<dbReference type="PANTHER" id="PTHR30118">
    <property type="entry name" value="HTH-TYPE TRANSCRIPTIONAL REGULATOR LEUO-RELATED"/>
    <property type="match status" value="1"/>
</dbReference>